<dbReference type="PANTHER" id="PTHR31994">
    <property type="entry name" value="LEUCINE-RICH REPEAT-CONTAINING PROTEIN 42"/>
    <property type="match status" value="1"/>
</dbReference>
<dbReference type="Gene3D" id="3.80.10.10">
    <property type="entry name" value="Ribonuclease Inhibitor"/>
    <property type="match status" value="1"/>
</dbReference>
<evidence type="ECO:0000313" key="4">
    <source>
        <dbReference type="Proteomes" id="UP000308267"/>
    </source>
</evidence>
<evidence type="ECO:0000313" key="3">
    <source>
        <dbReference type="EMBL" id="TGZ69625.1"/>
    </source>
</evidence>
<reference evidence="3 4" key="1">
    <citation type="journal article" date="2019" name="BMC Genomics">
        <title>New insights from Opisthorchis felineus genome: update on genomics of the epidemiologically important liver flukes.</title>
        <authorList>
            <person name="Ershov N.I."/>
            <person name="Mordvinov V.A."/>
            <person name="Prokhortchouk E.B."/>
            <person name="Pakharukova M.Y."/>
            <person name="Gunbin K.V."/>
            <person name="Ustyantsev K."/>
            <person name="Genaev M.A."/>
            <person name="Blinov A.G."/>
            <person name="Mazur A."/>
            <person name="Boulygina E."/>
            <person name="Tsygankova S."/>
            <person name="Khrameeva E."/>
            <person name="Chekanov N."/>
            <person name="Fan G."/>
            <person name="Xiao A."/>
            <person name="Zhang H."/>
            <person name="Xu X."/>
            <person name="Yang H."/>
            <person name="Solovyev V."/>
            <person name="Lee S.M."/>
            <person name="Liu X."/>
            <person name="Afonnikov D.A."/>
            <person name="Skryabin K.G."/>
        </authorList>
    </citation>
    <scope>NUCLEOTIDE SEQUENCE [LARGE SCALE GENOMIC DNA]</scope>
    <source>
        <strain evidence="3">AK-0245</strain>
        <tissue evidence="3">Whole organism</tissue>
    </source>
</reference>
<keyword evidence="4" id="KW-1185">Reference proteome</keyword>
<dbReference type="SUPFAM" id="SSF52047">
    <property type="entry name" value="RNI-like"/>
    <property type="match status" value="1"/>
</dbReference>
<gene>
    <name evidence="3" type="ORF">CRM22_003622</name>
</gene>
<comment type="caution">
    <text evidence="3">The sequence shown here is derived from an EMBL/GenBank/DDBJ whole genome shotgun (WGS) entry which is preliminary data.</text>
</comment>
<dbReference type="STRING" id="147828.A0A4S2M0A0"/>
<keyword evidence="1" id="KW-0433">Leucine-rich repeat</keyword>
<dbReference type="AlphaFoldDB" id="A0A4S2M0A0"/>
<evidence type="ECO:0008006" key="5">
    <source>
        <dbReference type="Google" id="ProtNLM"/>
    </source>
</evidence>
<evidence type="ECO:0000256" key="2">
    <source>
        <dbReference type="ARBA" id="ARBA00022737"/>
    </source>
</evidence>
<proteinExistence type="predicted"/>
<dbReference type="Proteomes" id="UP000308267">
    <property type="component" value="Unassembled WGS sequence"/>
</dbReference>
<dbReference type="OrthoDB" id="6236150at2759"/>
<keyword evidence="2" id="KW-0677">Repeat</keyword>
<name>A0A4S2M0A0_OPIFE</name>
<sequence length="243" mass="27242">MTSIRLVDLCCRRLSELLLLVDSLDGLPEHLGRAVFQYIISHFSTGDFGVPTGVIFSLFDEAYGSSFLHALRLGPCFPHLSDCLSVLILSRNLKYLYLDNCQLGIKSPDIFPRIGQLKQLVLLSLKHNNLCNDNIRSLTAAWRFSRTSNLRCLDVSGNGYLNEACVNILAKLGSLRELHCHDTGLAVSSVLPLPPNWAKTSVHECSVPEPKEHGWFSLLVFPHEHCQLANVGFEDYLTIYKQM</sequence>
<evidence type="ECO:0000256" key="1">
    <source>
        <dbReference type="ARBA" id="ARBA00022614"/>
    </source>
</evidence>
<dbReference type="EMBL" id="SJOL01005899">
    <property type="protein sequence ID" value="TGZ69625.1"/>
    <property type="molecule type" value="Genomic_DNA"/>
</dbReference>
<organism evidence="3 4">
    <name type="scientific">Opisthorchis felineus</name>
    <dbReference type="NCBI Taxonomy" id="147828"/>
    <lineage>
        <taxon>Eukaryota</taxon>
        <taxon>Metazoa</taxon>
        <taxon>Spiralia</taxon>
        <taxon>Lophotrochozoa</taxon>
        <taxon>Platyhelminthes</taxon>
        <taxon>Trematoda</taxon>
        <taxon>Digenea</taxon>
        <taxon>Opisthorchiida</taxon>
        <taxon>Opisthorchiata</taxon>
        <taxon>Opisthorchiidae</taxon>
        <taxon>Opisthorchis</taxon>
    </lineage>
</organism>
<dbReference type="InterPro" id="IPR032675">
    <property type="entry name" value="LRR_dom_sf"/>
</dbReference>
<dbReference type="InterPro" id="IPR039631">
    <property type="entry name" value="LRRC42"/>
</dbReference>
<dbReference type="PANTHER" id="PTHR31994:SF3">
    <property type="entry name" value="LEUCINE-RICH REPEAT-CONTAINING PROTEIN 42"/>
    <property type="match status" value="1"/>
</dbReference>
<accession>A0A4S2M0A0</accession>
<protein>
    <recommendedName>
        <fullName evidence="5">Leucine-rich repeat-containing protein 42</fullName>
    </recommendedName>
</protein>